<protein>
    <submittedName>
        <fullName evidence="2">Uncharacterized protein</fullName>
    </submittedName>
</protein>
<reference evidence="3" key="1">
    <citation type="submission" date="2018-03" db="EMBL/GenBank/DDBJ databases">
        <authorList>
            <person name="Navarro De La Torre S."/>
        </authorList>
    </citation>
    <scope>NUCLEOTIDE SEQUENCE [LARGE SCALE GENOMIC DNA]</scope>
    <source>
        <strain evidence="3">EAod3</strain>
    </source>
</reference>
<keyword evidence="3" id="KW-1185">Reference proteome</keyword>
<feature type="transmembrane region" description="Helical" evidence="1">
    <location>
        <begin position="102"/>
        <end position="122"/>
    </location>
</feature>
<organism evidence="2 3">
    <name type="scientific">Kushneria phyllosphaerae</name>
    <dbReference type="NCBI Taxonomy" id="2100822"/>
    <lineage>
        <taxon>Bacteria</taxon>
        <taxon>Pseudomonadati</taxon>
        <taxon>Pseudomonadota</taxon>
        <taxon>Gammaproteobacteria</taxon>
        <taxon>Oceanospirillales</taxon>
        <taxon>Halomonadaceae</taxon>
        <taxon>Kushneria</taxon>
    </lineage>
</organism>
<accession>A0A2R8CKY0</accession>
<evidence type="ECO:0000256" key="1">
    <source>
        <dbReference type="SAM" id="Phobius"/>
    </source>
</evidence>
<feature type="transmembrane region" description="Helical" evidence="1">
    <location>
        <begin position="66"/>
        <end position="90"/>
    </location>
</feature>
<dbReference type="EMBL" id="ONZI01000002">
    <property type="protein sequence ID" value="SPJ33556.1"/>
    <property type="molecule type" value="Genomic_DNA"/>
</dbReference>
<sequence length="317" mass="36327">MNKAQKKILEAVGVLSKNRIYYSAFSKKHVLDVKGGRSEVKIPSFICSKTNNCLILAESWFRERGLYLSWGAIGSAFLLSICVYFSAAIFLKEGITNVPATLAAMTALVMGWASAYPLFFAAKSELKKQGLQYAIFNTESKNIYFVSDLDFQSKTCRWEECTFCIAYSAGSIEGRYYELRGYLFNDDGSVRDSFSFDDYHYMTTNSEQHRQLMVEDLSARFEYVRRFMEDGADSVEPVTGHLDLKPSLSEAAHRFQPRSKVSDGKKFHIIYSIVRTVFLIPFSVQVVGHYFFCRYCRLPEWPQSVIDECGKEVFPRR</sequence>
<name>A0A2R8CKY0_9GAMM</name>
<feature type="transmembrane region" description="Helical" evidence="1">
    <location>
        <begin position="269"/>
        <end position="292"/>
    </location>
</feature>
<proteinExistence type="predicted"/>
<dbReference type="OrthoDB" id="6050524at2"/>
<dbReference type="Proteomes" id="UP000244934">
    <property type="component" value="Unassembled WGS sequence"/>
</dbReference>
<evidence type="ECO:0000313" key="2">
    <source>
        <dbReference type="EMBL" id="SPJ33556.1"/>
    </source>
</evidence>
<keyword evidence="1" id="KW-0472">Membrane</keyword>
<gene>
    <name evidence="2" type="ORF">KSP9073_01565</name>
</gene>
<keyword evidence="1" id="KW-0812">Transmembrane</keyword>
<dbReference type="RefSeq" id="WP_133241005.1">
    <property type="nucleotide sequence ID" value="NZ_ONZI01000002.1"/>
</dbReference>
<keyword evidence="1" id="KW-1133">Transmembrane helix</keyword>
<dbReference type="AlphaFoldDB" id="A0A2R8CKY0"/>
<evidence type="ECO:0000313" key="3">
    <source>
        <dbReference type="Proteomes" id="UP000244934"/>
    </source>
</evidence>